<dbReference type="AlphaFoldDB" id="T1FGQ4"/>
<dbReference type="RefSeq" id="XP_009028696.1">
    <property type="nucleotide sequence ID" value="XM_009030448.1"/>
</dbReference>
<accession>T1FGQ4</accession>
<sequence length="194" mass="22504">MSFKKSSILNFFQPTPAKKQKQCDNLNTVEAVNESDVLEEGLSLNLNDDMTDVSDKTGNSSAEIPGTSNNLRYDLLKNPWKPDENYKFSYVLEGKRKRFFKFHWFHIFSWLSYSDLKKEHTISEKSDTEKVTLCEALMIYQYPVKVKKRSITLFQCSKDSTKCTHIVYEYVLNDASHTKHVIGGDLFVIFEPGY</sequence>
<evidence type="ECO:0000313" key="1">
    <source>
        <dbReference type="EMBL" id="ESN93249.1"/>
    </source>
</evidence>
<dbReference type="EMBL" id="KB097628">
    <property type="protein sequence ID" value="ESN93249.1"/>
    <property type="molecule type" value="Genomic_DNA"/>
</dbReference>
<evidence type="ECO:0000313" key="3">
    <source>
        <dbReference type="Proteomes" id="UP000015101"/>
    </source>
</evidence>
<dbReference type="EnsemblMetazoa" id="HelroT181189">
    <property type="protein sequence ID" value="HelroP181189"/>
    <property type="gene ID" value="HelroG181189"/>
</dbReference>
<dbReference type="HOGENOM" id="CLU_1403889_0_0_1"/>
<keyword evidence="3" id="KW-1185">Reference proteome</keyword>
<dbReference type="KEGG" id="hro:HELRODRAFT_181189"/>
<dbReference type="Proteomes" id="UP000015101">
    <property type="component" value="Unassembled WGS sequence"/>
</dbReference>
<reference evidence="2" key="3">
    <citation type="submission" date="2015-06" db="UniProtKB">
        <authorList>
            <consortium name="EnsemblMetazoa"/>
        </authorList>
    </citation>
    <scope>IDENTIFICATION</scope>
</reference>
<dbReference type="CTD" id="20208003"/>
<dbReference type="GeneID" id="20208003"/>
<proteinExistence type="predicted"/>
<dbReference type="InParanoid" id="T1FGQ4"/>
<protein>
    <submittedName>
        <fullName evidence="1 2">Uncharacterized protein</fullName>
    </submittedName>
</protein>
<reference evidence="3" key="1">
    <citation type="submission" date="2012-12" db="EMBL/GenBank/DDBJ databases">
        <authorList>
            <person name="Hellsten U."/>
            <person name="Grimwood J."/>
            <person name="Chapman J.A."/>
            <person name="Shapiro H."/>
            <person name="Aerts A."/>
            <person name="Otillar R.P."/>
            <person name="Terry A.Y."/>
            <person name="Boore J.L."/>
            <person name="Simakov O."/>
            <person name="Marletaz F."/>
            <person name="Cho S.-J."/>
            <person name="Edsinger-Gonzales E."/>
            <person name="Havlak P."/>
            <person name="Kuo D.-H."/>
            <person name="Larsson T."/>
            <person name="Lv J."/>
            <person name="Arendt D."/>
            <person name="Savage R."/>
            <person name="Osoegawa K."/>
            <person name="de Jong P."/>
            <person name="Lindberg D.R."/>
            <person name="Seaver E.C."/>
            <person name="Weisblat D.A."/>
            <person name="Putnam N.H."/>
            <person name="Grigoriev I.V."/>
            <person name="Rokhsar D.S."/>
        </authorList>
    </citation>
    <scope>NUCLEOTIDE SEQUENCE</scope>
</reference>
<organism evidence="2 3">
    <name type="scientific">Helobdella robusta</name>
    <name type="common">Californian leech</name>
    <dbReference type="NCBI Taxonomy" id="6412"/>
    <lineage>
        <taxon>Eukaryota</taxon>
        <taxon>Metazoa</taxon>
        <taxon>Spiralia</taxon>
        <taxon>Lophotrochozoa</taxon>
        <taxon>Annelida</taxon>
        <taxon>Clitellata</taxon>
        <taxon>Hirudinea</taxon>
        <taxon>Rhynchobdellida</taxon>
        <taxon>Glossiphoniidae</taxon>
        <taxon>Helobdella</taxon>
    </lineage>
</organism>
<dbReference type="EMBL" id="AMQM01007498">
    <property type="status" value="NOT_ANNOTATED_CDS"/>
    <property type="molecule type" value="Genomic_DNA"/>
</dbReference>
<gene>
    <name evidence="2" type="primary">20208003</name>
    <name evidence="1" type="ORF">HELRODRAFT_181189</name>
</gene>
<evidence type="ECO:0000313" key="2">
    <source>
        <dbReference type="EnsemblMetazoa" id="HelroP181189"/>
    </source>
</evidence>
<name>T1FGQ4_HELRO</name>
<reference evidence="1 3" key="2">
    <citation type="journal article" date="2013" name="Nature">
        <title>Insights into bilaterian evolution from three spiralian genomes.</title>
        <authorList>
            <person name="Simakov O."/>
            <person name="Marletaz F."/>
            <person name="Cho S.J."/>
            <person name="Edsinger-Gonzales E."/>
            <person name="Havlak P."/>
            <person name="Hellsten U."/>
            <person name="Kuo D.H."/>
            <person name="Larsson T."/>
            <person name="Lv J."/>
            <person name="Arendt D."/>
            <person name="Savage R."/>
            <person name="Osoegawa K."/>
            <person name="de Jong P."/>
            <person name="Grimwood J."/>
            <person name="Chapman J.A."/>
            <person name="Shapiro H."/>
            <person name="Aerts A."/>
            <person name="Otillar R.P."/>
            <person name="Terry A.Y."/>
            <person name="Boore J.L."/>
            <person name="Grigoriev I.V."/>
            <person name="Lindberg D.R."/>
            <person name="Seaver E.C."/>
            <person name="Weisblat D.A."/>
            <person name="Putnam N.H."/>
            <person name="Rokhsar D.S."/>
        </authorList>
    </citation>
    <scope>NUCLEOTIDE SEQUENCE</scope>
</reference>